<comment type="caution">
    <text evidence="2">The sequence shown here is derived from an EMBL/GenBank/DDBJ whole genome shotgun (WGS) entry which is preliminary data.</text>
</comment>
<name>A0ABV6LR85_9BACI</name>
<keyword evidence="1" id="KW-0472">Membrane</keyword>
<keyword evidence="3" id="KW-1185">Reference proteome</keyword>
<evidence type="ECO:0000256" key="1">
    <source>
        <dbReference type="SAM" id="Phobius"/>
    </source>
</evidence>
<proteinExistence type="predicted"/>
<protein>
    <submittedName>
        <fullName evidence="2">Uncharacterized protein</fullName>
    </submittedName>
</protein>
<gene>
    <name evidence="2" type="ORF">ACFFGV_15175</name>
</gene>
<dbReference type="Proteomes" id="UP001589836">
    <property type="component" value="Unassembled WGS sequence"/>
</dbReference>
<sequence>MSNKQYYAILTPTIILGLLLIINFPSSEMYVMSALILFSCYASWKDLRKRALEADGEEEIRRAITPFILLVMIFVLFVVSILD</sequence>
<evidence type="ECO:0000313" key="3">
    <source>
        <dbReference type="Proteomes" id="UP001589836"/>
    </source>
</evidence>
<keyword evidence="1" id="KW-0812">Transmembrane</keyword>
<keyword evidence="1" id="KW-1133">Transmembrane helix</keyword>
<dbReference type="RefSeq" id="WP_377349478.1">
    <property type="nucleotide sequence ID" value="NZ_JBHLTP010000012.1"/>
</dbReference>
<accession>A0ABV6LR85</accession>
<feature type="transmembrane region" description="Helical" evidence="1">
    <location>
        <begin position="6"/>
        <end position="22"/>
    </location>
</feature>
<feature type="transmembrane region" description="Helical" evidence="1">
    <location>
        <begin position="64"/>
        <end position="82"/>
    </location>
</feature>
<dbReference type="EMBL" id="JBHLTP010000012">
    <property type="protein sequence ID" value="MFC0524919.1"/>
    <property type="molecule type" value="Genomic_DNA"/>
</dbReference>
<reference evidence="2 3" key="1">
    <citation type="submission" date="2024-09" db="EMBL/GenBank/DDBJ databases">
        <authorList>
            <person name="Sun Q."/>
            <person name="Mori K."/>
        </authorList>
    </citation>
    <scope>NUCLEOTIDE SEQUENCE [LARGE SCALE GENOMIC DNA]</scope>
    <source>
        <strain evidence="2 3">NCAIM B.02529</strain>
    </source>
</reference>
<evidence type="ECO:0000313" key="2">
    <source>
        <dbReference type="EMBL" id="MFC0524919.1"/>
    </source>
</evidence>
<organism evidence="2 3">
    <name type="scientific">Pontibacillus salicampi</name>
    <dbReference type="NCBI Taxonomy" id="1449801"/>
    <lineage>
        <taxon>Bacteria</taxon>
        <taxon>Bacillati</taxon>
        <taxon>Bacillota</taxon>
        <taxon>Bacilli</taxon>
        <taxon>Bacillales</taxon>
        <taxon>Bacillaceae</taxon>
        <taxon>Pontibacillus</taxon>
    </lineage>
</organism>